<protein>
    <recommendedName>
        <fullName evidence="4">Entericidin A/B family lipoprotein</fullName>
    </recommendedName>
</protein>
<evidence type="ECO:0000313" key="3">
    <source>
        <dbReference type="Proteomes" id="UP000501812"/>
    </source>
</evidence>
<gene>
    <name evidence="2" type="ORF">HHL09_11950</name>
</gene>
<feature type="chain" id="PRO_5032855698" description="Entericidin A/B family lipoprotein" evidence="1">
    <location>
        <begin position="25"/>
        <end position="47"/>
    </location>
</feature>
<evidence type="ECO:0000256" key="1">
    <source>
        <dbReference type="SAM" id="SignalP"/>
    </source>
</evidence>
<dbReference type="RefSeq" id="WP_169454867.1">
    <property type="nucleotide sequence ID" value="NZ_CP051774.1"/>
</dbReference>
<evidence type="ECO:0000313" key="2">
    <source>
        <dbReference type="EMBL" id="QJE96466.1"/>
    </source>
</evidence>
<dbReference type="AlphaFoldDB" id="A0A858RH26"/>
<accession>A0A858RH26</accession>
<feature type="signal peptide" evidence="1">
    <location>
        <begin position="1"/>
        <end position="24"/>
    </location>
</feature>
<sequence>MKARLISYAAAGLAALLLSSCSTAQGVQNMANRMVQAVGRTAGLGGN</sequence>
<dbReference type="EMBL" id="CP051774">
    <property type="protein sequence ID" value="QJE96466.1"/>
    <property type="molecule type" value="Genomic_DNA"/>
</dbReference>
<dbReference type="KEGG" id="luo:HHL09_11950"/>
<keyword evidence="3" id="KW-1185">Reference proteome</keyword>
<organism evidence="2 3">
    <name type="scientific">Luteolibacter luteus</name>
    <dbReference type="NCBI Taxonomy" id="2728835"/>
    <lineage>
        <taxon>Bacteria</taxon>
        <taxon>Pseudomonadati</taxon>
        <taxon>Verrucomicrobiota</taxon>
        <taxon>Verrucomicrobiia</taxon>
        <taxon>Verrucomicrobiales</taxon>
        <taxon>Verrucomicrobiaceae</taxon>
        <taxon>Luteolibacter</taxon>
    </lineage>
</organism>
<keyword evidence="1" id="KW-0732">Signal</keyword>
<proteinExistence type="predicted"/>
<name>A0A858RH26_9BACT</name>
<reference evidence="2 3" key="1">
    <citation type="submission" date="2020-04" db="EMBL/GenBank/DDBJ databases">
        <title>Luteolibacter sp. G-1-1-1 isolated from soil.</title>
        <authorList>
            <person name="Dahal R.H."/>
        </authorList>
    </citation>
    <scope>NUCLEOTIDE SEQUENCE [LARGE SCALE GENOMIC DNA]</scope>
    <source>
        <strain evidence="2 3">G-1-1-1</strain>
    </source>
</reference>
<dbReference type="PROSITE" id="PS51257">
    <property type="entry name" value="PROKAR_LIPOPROTEIN"/>
    <property type="match status" value="1"/>
</dbReference>
<evidence type="ECO:0008006" key="4">
    <source>
        <dbReference type="Google" id="ProtNLM"/>
    </source>
</evidence>
<dbReference type="Proteomes" id="UP000501812">
    <property type="component" value="Chromosome"/>
</dbReference>